<evidence type="ECO:0000313" key="1">
    <source>
        <dbReference type="EMBL" id="TKR70630.1"/>
    </source>
</evidence>
<keyword evidence="2" id="KW-1185">Reference proteome</keyword>
<dbReference type="Proteomes" id="UP000298663">
    <property type="component" value="Unassembled WGS sequence"/>
</dbReference>
<name>A0A4U5MMA6_STECR</name>
<dbReference type="AlphaFoldDB" id="A0A4U5MMA6"/>
<organism evidence="1 2">
    <name type="scientific">Steinernema carpocapsae</name>
    <name type="common">Entomopathogenic nematode</name>
    <dbReference type="NCBI Taxonomy" id="34508"/>
    <lineage>
        <taxon>Eukaryota</taxon>
        <taxon>Metazoa</taxon>
        <taxon>Ecdysozoa</taxon>
        <taxon>Nematoda</taxon>
        <taxon>Chromadorea</taxon>
        <taxon>Rhabditida</taxon>
        <taxon>Tylenchina</taxon>
        <taxon>Panagrolaimomorpha</taxon>
        <taxon>Strongyloidoidea</taxon>
        <taxon>Steinernematidae</taxon>
        <taxon>Steinernema</taxon>
    </lineage>
</organism>
<reference evidence="1 2" key="2">
    <citation type="journal article" date="2019" name="G3 (Bethesda)">
        <title>Hybrid Assembly of the Genome of the Entomopathogenic Nematode Steinernema carpocapsae Identifies the X-Chromosome.</title>
        <authorList>
            <person name="Serra L."/>
            <person name="Macchietto M."/>
            <person name="Macias-Munoz A."/>
            <person name="McGill C.J."/>
            <person name="Rodriguez I.M."/>
            <person name="Rodriguez B."/>
            <person name="Murad R."/>
            <person name="Mortazavi A."/>
        </authorList>
    </citation>
    <scope>NUCLEOTIDE SEQUENCE [LARGE SCALE GENOMIC DNA]</scope>
    <source>
        <strain evidence="1 2">ALL</strain>
    </source>
</reference>
<protein>
    <submittedName>
        <fullName evidence="1">Uncharacterized protein</fullName>
    </submittedName>
</protein>
<accession>A0A4U5MMA6</accession>
<evidence type="ECO:0000313" key="2">
    <source>
        <dbReference type="Proteomes" id="UP000298663"/>
    </source>
</evidence>
<sequence>MTLSVLELRSSRVFHTSFQLDSAIFPVLMLELFFRILMSLHGLQKSLGDALNDLDRQYGIIRPMTPPSANNSSSYNLVGVPAFVDSCALSEPVRFDSVVAKNPYVDEIYEEPLSPLDLGVYHHFSDTFQATPDADVVLRLFEIHSPSFEAADFTSEESSTLSEDLEELSTENQNPSIPNVSEDLCFSTVTQLLKDKVEHVGKAAKTFLGRFFAPKIPQPQKYVSIILWDQDHSIDIPLTKENTLPKEFIDRVAITYGTVYLYSDASNSARLLPKDCKGNVLAPEEGWDMFLLYA</sequence>
<reference evidence="1 2" key="1">
    <citation type="journal article" date="2015" name="Genome Biol.">
        <title>Comparative genomics of Steinernema reveals deeply conserved gene regulatory networks.</title>
        <authorList>
            <person name="Dillman A.R."/>
            <person name="Macchietto M."/>
            <person name="Porter C.F."/>
            <person name="Rogers A."/>
            <person name="Williams B."/>
            <person name="Antoshechkin I."/>
            <person name="Lee M.M."/>
            <person name="Goodwin Z."/>
            <person name="Lu X."/>
            <person name="Lewis E.E."/>
            <person name="Goodrich-Blair H."/>
            <person name="Stock S.P."/>
            <person name="Adams B.J."/>
            <person name="Sternberg P.W."/>
            <person name="Mortazavi A."/>
        </authorList>
    </citation>
    <scope>NUCLEOTIDE SEQUENCE [LARGE SCALE GENOMIC DNA]</scope>
    <source>
        <strain evidence="1 2">ALL</strain>
    </source>
</reference>
<proteinExistence type="predicted"/>
<comment type="caution">
    <text evidence="1">The sequence shown here is derived from an EMBL/GenBank/DDBJ whole genome shotgun (WGS) entry which is preliminary data.</text>
</comment>
<gene>
    <name evidence="1" type="ORF">L596_022631</name>
</gene>
<dbReference type="EMBL" id="AZBU02000007">
    <property type="protein sequence ID" value="TKR70630.1"/>
    <property type="molecule type" value="Genomic_DNA"/>
</dbReference>